<keyword evidence="3" id="KW-1185">Reference proteome</keyword>
<feature type="region of interest" description="Disordered" evidence="1">
    <location>
        <begin position="193"/>
        <end position="218"/>
    </location>
</feature>
<dbReference type="EMBL" id="JABXBU010001419">
    <property type="protein sequence ID" value="KAF8784064.1"/>
    <property type="molecule type" value="Genomic_DNA"/>
</dbReference>
<reference evidence="2" key="2">
    <citation type="submission" date="2020-06" db="EMBL/GenBank/DDBJ databases">
        <authorList>
            <person name="Sheffer M."/>
        </authorList>
    </citation>
    <scope>NUCLEOTIDE SEQUENCE</scope>
</reference>
<feature type="compositionally biased region" description="Polar residues" evidence="1">
    <location>
        <begin position="133"/>
        <end position="143"/>
    </location>
</feature>
<comment type="caution">
    <text evidence="2">The sequence shown here is derived from an EMBL/GenBank/DDBJ whole genome shotgun (WGS) entry which is preliminary data.</text>
</comment>
<evidence type="ECO:0000313" key="2">
    <source>
        <dbReference type="EMBL" id="KAF8784064.1"/>
    </source>
</evidence>
<organism evidence="2 3">
    <name type="scientific">Argiope bruennichi</name>
    <name type="common">Wasp spider</name>
    <name type="synonym">Aranea bruennichi</name>
    <dbReference type="NCBI Taxonomy" id="94029"/>
    <lineage>
        <taxon>Eukaryota</taxon>
        <taxon>Metazoa</taxon>
        <taxon>Ecdysozoa</taxon>
        <taxon>Arthropoda</taxon>
        <taxon>Chelicerata</taxon>
        <taxon>Arachnida</taxon>
        <taxon>Araneae</taxon>
        <taxon>Araneomorphae</taxon>
        <taxon>Entelegynae</taxon>
        <taxon>Araneoidea</taxon>
        <taxon>Araneidae</taxon>
        <taxon>Argiope</taxon>
    </lineage>
</organism>
<dbReference type="AlphaFoldDB" id="A0A8T0EYY8"/>
<dbReference type="Proteomes" id="UP000807504">
    <property type="component" value="Unassembled WGS sequence"/>
</dbReference>
<feature type="compositionally biased region" description="Basic and acidic residues" evidence="1">
    <location>
        <begin position="16"/>
        <end position="33"/>
    </location>
</feature>
<protein>
    <submittedName>
        <fullName evidence="2">Uncharacterized protein</fullName>
    </submittedName>
</protein>
<evidence type="ECO:0000256" key="1">
    <source>
        <dbReference type="SAM" id="MobiDB-lite"/>
    </source>
</evidence>
<name>A0A8T0EYY8_ARGBR</name>
<proteinExistence type="predicted"/>
<evidence type="ECO:0000313" key="3">
    <source>
        <dbReference type="Proteomes" id="UP000807504"/>
    </source>
</evidence>
<feature type="compositionally biased region" description="Low complexity" evidence="1">
    <location>
        <begin position="37"/>
        <end position="51"/>
    </location>
</feature>
<feature type="region of interest" description="Disordered" evidence="1">
    <location>
        <begin position="300"/>
        <end position="324"/>
    </location>
</feature>
<feature type="region of interest" description="Disordered" evidence="1">
    <location>
        <begin position="119"/>
        <end position="143"/>
    </location>
</feature>
<gene>
    <name evidence="2" type="ORF">HNY73_011706</name>
</gene>
<feature type="compositionally biased region" description="Basic and acidic residues" evidence="1">
    <location>
        <begin position="206"/>
        <end position="218"/>
    </location>
</feature>
<accession>A0A8T0EYY8</accession>
<sequence>MLVAAENGRVSARGARSADADDGIPRRHRDGPGRTEPVAPVSVSTSTVAVPHPLRPQPGRAQSSEPILVPNLRIELADFPYPYIVLSTRAGQLGRHCLGYGSTDRHEITLSTSDLQEADRGATGQPQEPRCFTGNSVPISDEPIQTQPYKEKKTTIPGVLRRRLRSSVALPATWTTRFPGPVLSRRLVAPAKRSVRRGARSAAQLRDSKEGPPRWARAEPNRVAPVIFGPLPVRATNPLRTPAPRAQSSEPILSPSYGSNLRLPLPYIVLQNPEAVLTLGPAADRGTDRQKITLSPSEIFKGPQTHRAPQKPGAFTGTASPISGRADSRVHETLQRKTTLPRGLRRRFPSSVFRYRT</sequence>
<reference evidence="2" key="1">
    <citation type="journal article" date="2020" name="bioRxiv">
        <title>Chromosome-level reference genome of the European wasp spider Argiope bruennichi: a resource for studies on range expansion and evolutionary adaptation.</title>
        <authorList>
            <person name="Sheffer M.M."/>
            <person name="Hoppe A."/>
            <person name="Krehenwinkel H."/>
            <person name="Uhl G."/>
            <person name="Kuss A.W."/>
            <person name="Jensen L."/>
            <person name="Jensen C."/>
            <person name="Gillespie R.G."/>
            <person name="Hoff K.J."/>
            <person name="Prost S."/>
        </authorList>
    </citation>
    <scope>NUCLEOTIDE SEQUENCE</scope>
</reference>
<feature type="region of interest" description="Disordered" evidence="1">
    <location>
        <begin position="1"/>
        <end position="64"/>
    </location>
</feature>